<comment type="caution">
    <text evidence="3">The sequence shown here is derived from an EMBL/GenBank/DDBJ whole genome shotgun (WGS) entry which is preliminary data.</text>
</comment>
<proteinExistence type="inferred from homology"/>
<comment type="similarity">
    <text evidence="1">Belongs to the DCC1 family.</text>
</comment>
<dbReference type="PANTHER" id="PTHR13395:SF6">
    <property type="entry name" value="SISTER CHROMATID COHESION PROTEIN DCC1"/>
    <property type="match status" value="1"/>
</dbReference>
<keyword evidence="2" id="KW-0235">DNA replication</keyword>
<dbReference type="AlphaFoldDB" id="A0A168GP71"/>
<dbReference type="GO" id="GO:0006260">
    <property type="term" value="P:DNA replication"/>
    <property type="evidence" value="ECO:0007669"/>
    <property type="project" value="UniProtKB-KW"/>
</dbReference>
<dbReference type="GO" id="GO:0000785">
    <property type="term" value="C:chromatin"/>
    <property type="evidence" value="ECO:0007669"/>
    <property type="project" value="TreeGrafter"/>
</dbReference>
<protein>
    <recommendedName>
        <fullName evidence="5">Sister chromatid cohesion protein DCC1</fullName>
    </recommendedName>
</protein>
<evidence type="ECO:0008006" key="5">
    <source>
        <dbReference type="Google" id="ProtNLM"/>
    </source>
</evidence>
<dbReference type="GO" id="GO:0034088">
    <property type="term" value="P:maintenance of mitotic sister chromatid cohesion"/>
    <property type="evidence" value="ECO:0007669"/>
    <property type="project" value="TreeGrafter"/>
</dbReference>
<dbReference type="OrthoDB" id="276989at2759"/>
<evidence type="ECO:0000313" key="4">
    <source>
        <dbReference type="Proteomes" id="UP000077051"/>
    </source>
</evidence>
<name>A0A168GP71_MUCCL</name>
<dbReference type="GO" id="GO:0031390">
    <property type="term" value="C:Ctf18 RFC-like complex"/>
    <property type="evidence" value="ECO:0007669"/>
    <property type="project" value="InterPro"/>
</dbReference>
<dbReference type="PANTHER" id="PTHR13395">
    <property type="entry name" value="SISTER CHROMATID COHESION PROTEIN DCC1-RELATED"/>
    <property type="match status" value="1"/>
</dbReference>
<dbReference type="VEuPathDB" id="FungiDB:MUCCIDRAFT_168047"/>
<dbReference type="EMBL" id="AMYB01000012">
    <property type="protein sequence ID" value="OAC97892.1"/>
    <property type="molecule type" value="Genomic_DNA"/>
</dbReference>
<gene>
    <name evidence="3" type="ORF">MUCCIDRAFT_168047</name>
</gene>
<dbReference type="Pfam" id="PF09724">
    <property type="entry name" value="Dcc1"/>
    <property type="match status" value="1"/>
</dbReference>
<dbReference type="InterPro" id="IPR019128">
    <property type="entry name" value="Dcc1"/>
</dbReference>
<dbReference type="GO" id="GO:0000775">
    <property type="term" value="C:chromosome, centromeric region"/>
    <property type="evidence" value="ECO:0007669"/>
    <property type="project" value="TreeGrafter"/>
</dbReference>
<dbReference type="STRING" id="747725.A0A168GP71"/>
<reference evidence="3 4" key="1">
    <citation type="submission" date="2015-06" db="EMBL/GenBank/DDBJ databases">
        <title>Expansion of signal transduction pathways in fungi by whole-genome duplication.</title>
        <authorList>
            <consortium name="DOE Joint Genome Institute"/>
            <person name="Corrochano L.M."/>
            <person name="Kuo A."/>
            <person name="Marcet-Houben M."/>
            <person name="Polaino S."/>
            <person name="Salamov A."/>
            <person name="Villalobos J.M."/>
            <person name="Alvarez M.I."/>
            <person name="Avalos J."/>
            <person name="Benito E.P."/>
            <person name="Benoit I."/>
            <person name="Burger G."/>
            <person name="Camino L.P."/>
            <person name="Canovas D."/>
            <person name="Cerda-Olmedo E."/>
            <person name="Cheng J.-F."/>
            <person name="Dominguez A."/>
            <person name="Elias M."/>
            <person name="Eslava A.P."/>
            <person name="Glaser F."/>
            <person name="Grimwood J."/>
            <person name="Gutierrez G."/>
            <person name="Heitman J."/>
            <person name="Henrissat B."/>
            <person name="Iturriaga E.A."/>
            <person name="Lang B.F."/>
            <person name="Lavin J.L."/>
            <person name="Lee S."/>
            <person name="Li W."/>
            <person name="Lindquist E."/>
            <person name="Lopez-Garcia S."/>
            <person name="Luque E.M."/>
            <person name="Marcos A.T."/>
            <person name="Martin J."/>
            <person name="Mccluskey K."/>
            <person name="Medina H.R."/>
            <person name="Miralles-Duran A."/>
            <person name="Miyazaki A."/>
            <person name="Munoz-Torres E."/>
            <person name="Oguiza J.A."/>
            <person name="Ohm R."/>
            <person name="Olmedo M."/>
            <person name="Orejas M."/>
            <person name="Ortiz-Castellanos L."/>
            <person name="Pisabarro A.G."/>
            <person name="Rodriguez-Romero J."/>
            <person name="Ruiz-Herrera J."/>
            <person name="Ruiz-Vazquez R."/>
            <person name="Sanz C."/>
            <person name="Schackwitz W."/>
            <person name="Schmutz J."/>
            <person name="Shahriari M."/>
            <person name="Shelest E."/>
            <person name="Silva-Franco F."/>
            <person name="Soanes D."/>
            <person name="Syed K."/>
            <person name="Tagua V.G."/>
            <person name="Talbot N.J."/>
            <person name="Thon M."/>
            <person name="De Vries R.P."/>
            <person name="Wiebenga A."/>
            <person name="Yadav J.S."/>
            <person name="Braun E.L."/>
            <person name="Baker S."/>
            <person name="Garre V."/>
            <person name="Horwitz B."/>
            <person name="Torres-Martinez S."/>
            <person name="Idnurm A."/>
            <person name="Herrera-Estrella A."/>
            <person name="Gabaldon T."/>
            <person name="Grigoriev I.V."/>
        </authorList>
    </citation>
    <scope>NUCLEOTIDE SEQUENCE [LARGE SCALE GENOMIC DNA]</scope>
    <source>
        <strain evidence="3 4">CBS 277.49</strain>
    </source>
</reference>
<sequence>MASSKLVYKDKFEKNAYALVELGTPELLEAFESGIDIVIKGLADDEAVLCTESKTYIVRQVNTSNSLLLTTKDPVSDQHIVHDDVSSTIELLPCIARLSRIDELLRESSYSGSQNEREIINNKTLYTYYDLLSVVQASENELLDGLRARAAFQIDGYYRLFDPSYLYHLFDLFVTNASVHSYDFKQMTLAQAKLCITEEMNAVDQEDSIPDQVVIACINAFVTEHVDINDLDKVLVFDHAKICRFLGDWLLSNPRNKRWELNDFLDMWNKLGYDIFIPKLEYIDGLYIMYETKKLQQTERYIQYFPVAELSTDPPQRFASLFAEKPLWTSQEITPFLMDLAPKKKDREHLLLKFARTHKQQNSILYGKRLQFHLLGQTARWAFGCLARAQWISLAFGSTSAFQSRCWE</sequence>
<evidence type="ECO:0000313" key="3">
    <source>
        <dbReference type="EMBL" id="OAC97892.1"/>
    </source>
</evidence>
<keyword evidence="4" id="KW-1185">Reference proteome</keyword>
<dbReference type="Proteomes" id="UP000077051">
    <property type="component" value="Unassembled WGS sequence"/>
</dbReference>
<evidence type="ECO:0000256" key="1">
    <source>
        <dbReference type="ARBA" id="ARBA00007017"/>
    </source>
</evidence>
<evidence type="ECO:0000256" key="2">
    <source>
        <dbReference type="ARBA" id="ARBA00022705"/>
    </source>
</evidence>
<accession>A0A168GP71</accession>
<organism evidence="3 4">
    <name type="scientific">Mucor lusitanicus CBS 277.49</name>
    <dbReference type="NCBI Taxonomy" id="747725"/>
    <lineage>
        <taxon>Eukaryota</taxon>
        <taxon>Fungi</taxon>
        <taxon>Fungi incertae sedis</taxon>
        <taxon>Mucoromycota</taxon>
        <taxon>Mucoromycotina</taxon>
        <taxon>Mucoromycetes</taxon>
        <taxon>Mucorales</taxon>
        <taxon>Mucorineae</taxon>
        <taxon>Mucoraceae</taxon>
        <taxon>Mucor</taxon>
    </lineage>
</organism>